<dbReference type="Gene3D" id="3.40.50.170">
    <property type="entry name" value="Formyl transferase, N-terminal domain"/>
    <property type="match status" value="1"/>
</dbReference>
<comment type="catalytic activity">
    <reaction evidence="4">
        <text>N(1)-(5-phospho-beta-D-ribosyl)glycinamide + (6R)-10-formyltetrahydrofolate = N(2)-formyl-N(1)-(5-phospho-beta-D-ribosyl)glycinamide + (6S)-5,6,7,8-tetrahydrofolate + H(+)</text>
        <dbReference type="Rhea" id="RHEA:15053"/>
        <dbReference type="ChEBI" id="CHEBI:15378"/>
        <dbReference type="ChEBI" id="CHEBI:57453"/>
        <dbReference type="ChEBI" id="CHEBI:143788"/>
        <dbReference type="ChEBI" id="CHEBI:147286"/>
        <dbReference type="ChEBI" id="CHEBI:195366"/>
        <dbReference type="EC" id="2.1.2.2"/>
    </reaction>
</comment>
<gene>
    <name evidence="4" type="primary">purN</name>
    <name evidence="6" type="ORF">HKX40_02865</name>
</gene>
<dbReference type="InterPro" id="IPR002376">
    <property type="entry name" value="Formyl_transf_N"/>
</dbReference>
<dbReference type="GO" id="GO:0006189">
    <property type="term" value="P:'de novo' IMP biosynthetic process"/>
    <property type="evidence" value="ECO:0007669"/>
    <property type="project" value="UniProtKB-UniRule"/>
</dbReference>
<dbReference type="Pfam" id="PF00551">
    <property type="entry name" value="Formyl_trans_N"/>
    <property type="match status" value="1"/>
</dbReference>
<feature type="domain" description="Formyl transferase N-terminal" evidence="5">
    <location>
        <begin position="8"/>
        <end position="187"/>
    </location>
</feature>
<name>A0A7Y4L8U3_9BURK</name>
<dbReference type="Proteomes" id="UP000541421">
    <property type="component" value="Unassembled WGS sequence"/>
</dbReference>
<reference evidence="6 7" key="1">
    <citation type="submission" date="2020-05" db="EMBL/GenBank/DDBJ databases">
        <authorList>
            <person name="Niu N."/>
        </authorList>
    </citation>
    <scope>NUCLEOTIDE SEQUENCE [LARGE SCALE GENOMIC DNA]</scope>
    <source>
        <strain evidence="6 7">LMG10982</strain>
    </source>
</reference>
<dbReference type="UniPathway" id="UPA00074">
    <property type="reaction ID" value="UER00126"/>
</dbReference>
<dbReference type="CDD" id="cd08645">
    <property type="entry name" value="FMT_core_GART"/>
    <property type="match status" value="1"/>
</dbReference>
<feature type="active site" description="Proton donor" evidence="4">
    <location>
        <position position="114"/>
    </location>
</feature>
<evidence type="ECO:0000256" key="1">
    <source>
        <dbReference type="ARBA" id="ARBA00005054"/>
    </source>
</evidence>
<accession>A0A7Y4L8U3</accession>
<evidence type="ECO:0000313" key="6">
    <source>
        <dbReference type="EMBL" id="NOL49085.1"/>
    </source>
</evidence>
<dbReference type="EMBL" id="JABGBO010000002">
    <property type="protein sequence ID" value="NOL49085.1"/>
    <property type="molecule type" value="Genomic_DNA"/>
</dbReference>
<keyword evidence="7" id="KW-1185">Reference proteome</keyword>
<protein>
    <recommendedName>
        <fullName evidence="4">Phosphoribosylglycinamide formyltransferase</fullName>
        <ecNumber evidence="4">2.1.2.2</ecNumber>
    </recommendedName>
    <alternativeName>
        <fullName evidence="4">5'-phosphoribosylglycinamide transformylase</fullName>
    </alternativeName>
    <alternativeName>
        <fullName evidence="4">GAR transformylase</fullName>
        <shortName evidence="4">GART</shortName>
    </alternativeName>
</protein>
<feature type="site" description="Raises pKa of active site His" evidence="4">
    <location>
        <position position="150"/>
    </location>
</feature>
<comment type="pathway">
    <text evidence="1 4">Purine metabolism; IMP biosynthesis via de novo pathway; N(2)-formyl-N(1)-(5-phospho-D-ribosyl)glycinamide from N(1)-(5-phospho-D-ribosyl)glycinamide (10-formyl THF route): step 1/1.</text>
</comment>
<sequence length="217" mass="23832">MSNKNTPKRFVILISGRGSNMQSIVKMAKSRDDMEIAAVISHKSNSAGLVWAAEQGIATSELLHKSFASREAYDEALRDLVQSYQPDYVILAGFMRILTNVFIDPFAGKLVNIHPSLLPSFTGLDTHERALAEGVKVHGCTVHFVTPVLDEGPIIAQAIVPVLDGDDADMLAARVLSMEHQVYPAVIDYLTRDLLSVEGKTVVYKEAVKTRFVHAEL</sequence>
<keyword evidence="3 4" id="KW-0658">Purine biosynthesis</keyword>
<proteinExistence type="inferred from homology"/>
<feature type="binding site" evidence="4">
    <location>
        <position position="112"/>
    </location>
    <ligand>
        <name>(6R)-10-formyltetrahydrofolate</name>
        <dbReference type="ChEBI" id="CHEBI:195366"/>
    </ligand>
</feature>
<evidence type="ECO:0000256" key="4">
    <source>
        <dbReference type="HAMAP-Rule" id="MF_01930"/>
    </source>
</evidence>
<evidence type="ECO:0000313" key="7">
    <source>
        <dbReference type="Proteomes" id="UP000541421"/>
    </source>
</evidence>
<feature type="binding site" evidence="4">
    <location>
        <position position="70"/>
    </location>
    <ligand>
        <name>(6R)-10-formyltetrahydrofolate</name>
        <dbReference type="ChEBI" id="CHEBI:195366"/>
    </ligand>
</feature>
<evidence type="ECO:0000256" key="3">
    <source>
        <dbReference type="ARBA" id="ARBA00022755"/>
    </source>
</evidence>
<organism evidence="6 7">
    <name type="scientific">Pelistega europaea</name>
    <dbReference type="NCBI Taxonomy" id="106147"/>
    <lineage>
        <taxon>Bacteria</taxon>
        <taxon>Pseudomonadati</taxon>
        <taxon>Pseudomonadota</taxon>
        <taxon>Betaproteobacteria</taxon>
        <taxon>Burkholderiales</taxon>
        <taxon>Alcaligenaceae</taxon>
        <taxon>Pelistega</taxon>
    </lineage>
</organism>
<comment type="caution">
    <text evidence="6">The sequence shown here is derived from an EMBL/GenBank/DDBJ whole genome shotgun (WGS) entry which is preliminary data.</text>
</comment>
<dbReference type="GO" id="GO:0004644">
    <property type="term" value="F:phosphoribosylglycinamide formyltransferase activity"/>
    <property type="evidence" value="ECO:0007669"/>
    <property type="project" value="UniProtKB-UniRule"/>
</dbReference>
<comment type="function">
    <text evidence="4">Catalyzes the transfer of a formyl group from 10-formyltetrahydrofolate to 5-phospho-ribosyl-glycinamide (GAR), producing 5-phospho-ribosyl-N-formylglycinamide (FGAR) and tetrahydrofolate.</text>
</comment>
<dbReference type="SUPFAM" id="SSF53328">
    <property type="entry name" value="Formyltransferase"/>
    <property type="match status" value="1"/>
</dbReference>
<comment type="similarity">
    <text evidence="4">Belongs to the GART family.</text>
</comment>
<dbReference type="PANTHER" id="PTHR43369:SF2">
    <property type="entry name" value="PHOSPHORIBOSYLGLYCINAMIDE FORMYLTRANSFERASE"/>
    <property type="match status" value="1"/>
</dbReference>
<dbReference type="AlphaFoldDB" id="A0A7Y4L8U3"/>
<dbReference type="InterPro" id="IPR004607">
    <property type="entry name" value="GART"/>
</dbReference>
<dbReference type="InterPro" id="IPR036477">
    <property type="entry name" value="Formyl_transf_N_sf"/>
</dbReference>
<dbReference type="PANTHER" id="PTHR43369">
    <property type="entry name" value="PHOSPHORIBOSYLGLYCINAMIDE FORMYLTRANSFERASE"/>
    <property type="match status" value="1"/>
</dbReference>
<dbReference type="RefSeq" id="WP_171588042.1">
    <property type="nucleotide sequence ID" value="NZ_JABGBO010000002.1"/>
</dbReference>
<dbReference type="EC" id="2.1.2.2" evidence="4"/>
<dbReference type="NCBIfam" id="TIGR00639">
    <property type="entry name" value="PurN"/>
    <property type="match status" value="1"/>
</dbReference>
<feature type="binding site" evidence="4">
    <location>
        <begin position="95"/>
        <end position="98"/>
    </location>
    <ligand>
        <name>(6R)-10-formyltetrahydrofolate</name>
        <dbReference type="ChEBI" id="CHEBI:195366"/>
    </ligand>
</feature>
<dbReference type="HAMAP" id="MF_01930">
    <property type="entry name" value="PurN"/>
    <property type="match status" value="1"/>
</dbReference>
<feature type="binding site" evidence="4">
    <location>
        <begin position="18"/>
        <end position="20"/>
    </location>
    <ligand>
        <name>N(1)-(5-phospho-beta-D-ribosyl)glycinamide</name>
        <dbReference type="ChEBI" id="CHEBI:143788"/>
    </ligand>
</feature>
<evidence type="ECO:0000259" key="5">
    <source>
        <dbReference type="Pfam" id="PF00551"/>
    </source>
</evidence>
<evidence type="ECO:0000256" key="2">
    <source>
        <dbReference type="ARBA" id="ARBA00022679"/>
    </source>
</evidence>
<dbReference type="GO" id="GO:0005829">
    <property type="term" value="C:cytosol"/>
    <property type="evidence" value="ECO:0007669"/>
    <property type="project" value="TreeGrafter"/>
</dbReference>
<keyword evidence="2 4" id="KW-0808">Transferase</keyword>